<dbReference type="InterPro" id="IPR027275">
    <property type="entry name" value="PRC-brl_dom"/>
</dbReference>
<keyword evidence="4" id="KW-1185">Reference proteome</keyword>
<dbReference type="Gene3D" id="2.30.30.240">
    <property type="entry name" value="PRC-barrel domain"/>
    <property type="match status" value="1"/>
</dbReference>
<dbReference type="Proteomes" id="UP000249688">
    <property type="component" value="Unassembled WGS sequence"/>
</dbReference>
<feature type="region of interest" description="Disordered" evidence="1">
    <location>
        <begin position="1"/>
        <end position="23"/>
    </location>
</feature>
<dbReference type="PANTHER" id="PTHR36505:SF1">
    <property type="entry name" value="BLR1072 PROTEIN"/>
    <property type="match status" value="1"/>
</dbReference>
<dbReference type="PANTHER" id="PTHR36505">
    <property type="entry name" value="BLR1072 PROTEIN"/>
    <property type="match status" value="1"/>
</dbReference>
<comment type="caution">
    <text evidence="3">The sequence shown here is derived from an EMBL/GenBank/DDBJ whole genome shotgun (WGS) entry which is preliminary data.</text>
</comment>
<accession>A0A2W7IT67</accession>
<dbReference type="OrthoDB" id="8021018at2"/>
<feature type="domain" description="PRC-barrel" evidence="2">
    <location>
        <begin position="24"/>
        <end position="96"/>
    </location>
</feature>
<gene>
    <name evidence="3" type="ORF">C8P66_10282</name>
</gene>
<protein>
    <submittedName>
        <fullName evidence="3">Sporulation protein YlmC with PRC-barrel domain</fullName>
    </submittedName>
</protein>
<dbReference type="RefSeq" id="WP_111396548.1">
    <property type="nucleotide sequence ID" value="NZ_QKYU01000002.1"/>
</dbReference>
<organism evidence="3 4">
    <name type="scientific">Humitalea rosea</name>
    <dbReference type="NCBI Taxonomy" id="990373"/>
    <lineage>
        <taxon>Bacteria</taxon>
        <taxon>Pseudomonadati</taxon>
        <taxon>Pseudomonadota</taxon>
        <taxon>Alphaproteobacteria</taxon>
        <taxon>Acetobacterales</taxon>
        <taxon>Roseomonadaceae</taxon>
        <taxon>Humitalea</taxon>
    </lineage>
</organism>
<feature type="compositionally biased region" description="Polar residues" evidence="1">
    <location>
        <begin position="1"/>
        <end position="22"/>
    </location>
</feature>
<dbReference type="Pfam" id="PF05239">
    <property type="entry name" value="PRC"/>
    <property type="match status" value="1"/>
</dbReference>
<dbReference type="InterPro" id="IPR011033">
    <property type="entry name" value="PRC_barrel-like_sf"/>
</dbReference>
<proteinExistence type="predicted"/>
<sequence>MSHTTTNPSGVTETSPSSSTHGNLIAASKVSGTSVYDLNDKKVGSVDDVMIDKSSGRVAYAVLSFGGFLGIGEKYYPMPWAALKYDTRLDGFVAAIDATVLEDAPSYSAGESVDWADEAYGRRLHEYWKVAPYYGL</sequence>
<dbReference type="AlphaFoldDB" id="A0A2W7IT67"/>
<dbReference type="EMBL" id="QKYU01000002">
    <property type="protein sequence ID" value="PZW50394.1"/>
    <property type="molecule type" value="Genomic_DNA"/>
</dbReference>
<evidence type="ECO:0000259" key="2">
    <source>
        <dbReference type="Pfam" id="PF05239"/>
    </source>
</evidence>
<evidence type="ECO:0000313" key="4">
    <source>
        <dbReference type="Proteomes" id="UP000249688"/>
    </source>
</evidence>
<dbReference type="SUPFAM" id="SSF50346">
    <property type="entry name" value="PRC-barrel domain"/>
    <property type="match status" value="1"/>
</dbReference>
<evidence type="ECO:0000256" key="1">
    <source>
        <dbReference type="SAM" id="MobiDB-lite"/>
    </source>
</evidence>
<name>A0A2W7IT67_9PROT</name>
<evidence type="ECO:0000313" key="3">
    <source>
        <dbReference type="EMBL" id="PZW50394.1"/>
    </source>
</evidence>
<reference evidence="3 4" key="1">
    <citation type="submission" date="2018-06" db="EMBL/GenBank/DDBJ databases">
        <title>Genomic Encyclopedia of Archaeal and Bacterial Type Strains, Phase II (KMG-II): from individual species to whole genera.</title>
        <authorList>
            <person name="Goeker M."/>
        </authorList>
    </citation>
    <scope>NUCLEOTIDE SEQUENCE [LARGE SCALE GENOMIC DNA]</scope>
    <source>
        <strain evidence="3 4">DSM 24525</strain>
    </source>
</reference>